<comment type="caution">
    <text evidence="1">The sequence shown here is derived from an EMBL/GenBank/DDBJ whole genome shotgun (WGS) entry which is preliminary data.</text>
</comment>
<evidence type="ECO:0000313" key="2">
    <source>
        <dbReference type="Proteomes" id="UP000178774"/>
    </source>
</evidence>
<dbReference type="AlphaFoldDB" id="A0A1G2HUV1"/>
<dbReference type="EMBL" id="MHOP01000006">
    <property type="protein sequence ID" value="OGZ66326.1"/>
    <property type="molecule type" value="Genomic_DNA"/>
</dbReference>
<reference evidence="1 2" key="1">
    <citation type="journal article" date="2016" name="Nat. Commun.">
        <title>Thousands of microbial genomes shed light on interconnected biogeochemical processes in an aquifer system.</title>
        <authorList>
            <person name="Anantharaman K."/>
            <person name="Brown C.T."/>
            <person name="Hug L.A."/>
            <person name="Sharon I."/>
            <person name="Castelle C.J."/>
            <person name="Probst A.J."/>
            <person name="Thomas B.C."/>
            <person name="Singh A."/>
            <person name="Wilkins M.J."/>
            <person name="Karaoz U."/>
            <person name="Brodie E.L."/>
            <person name="Williams K.H."/>
            <person name="Hubbard S.S."/>
            <person name="Banfield J.F."/>
        </authorList>
    </citation>
    <scope>NUCLEOTIDE SEQUENCE [LARGE SCALE GENOMIC DNA]</scope>
</reference>
<sequence>MKILSPFEQEVLSVLGRLKYRCESSENKNPQEVKEKGFLVFVVNDIGIDILQKREFLDTIMVFLQKRGLDISITADLEDSTPIEDTSERDYIPLGVLKGKSVQTIKAKIAGLIDDLTPKSTAKTEKNSTTPIILPSNTVWGDMEIKFLNKLEIEVSSKTGFLKKYSNADMGFYSGKKEKKPDRQWQFLESLSILQGKNGRGATNADMAHSLFGTSNEKSINNCEKIAKKLSSKLATIFPEAGGDPFESYKEHRCYIPKFKLIPMPTMRGSGNAYVLPRNELREDFDYGHKDVLEEPDEEGFTKL</sequence>
<name>A0A1G2HUV1_9BACT</name>
<dbReference type="Proteomes" id="UP000178774">
    <property type="component" value="Unassembled WGS sequence"/>
</dbReference>
<proteinExistence type="predicted"/>
<organism evidence="1 2">
    <name type="scientific">Candidatus Staskawiczbacteria bacterium RIFCSPHIGHO2_01_FULL_41_41</name>
    <dbReference type="NCBI Taxonomy" id="1802203"/>
    <lineage>
        <taxon>Bacteria</taxon>
        <taxon>Candidatus Staskawicziibacteriota</taxon>
    </lineage>
</organism>
<evidence type="ECO:0000313" key="1">
    <source>
        <dbReference type="EMBL" id="OGZ66326.1"/>
    </source>
</evidence>
<accession>A0A1G2HUV1</accession>
<protein>
    <submittedName>
        <fullName evidence="1">Uncharacterized protein</fullName>
    </submittedName>
</protein>
<gene>
    <name evidence="1" type="ORF">A2822_04675</name>
</gene>